<dbReference type="SMART" id="SM00382">
    <property type="entry name" value="AAA"/>
    <property type="match status" value="1"/>
</dbReference>
<dbReference type="InterPro" id="IPR003959">
    <property type="entry name" value="ATPase_AAA_core"/>
</dbReference>
<name>A0A150I1Z5_9GAMM</name>
<dbReference type="InterPro" id="IPR051396">
    <property type="entry name" value="Bact_Antivir_Def_Nuclease"/>
</dbReference>
<dbReference type="Pfam" id="PF13304">
    <property type="entry name" value="AAA_21"/>
    <property type="match status" value="1"/>
</dbReference>
<dbReference type="InterPro" id="IPR003593">
    <property type="entry name" value="AAA+_ATPase"/>
</dbReference>
<feature type="domain" description="AAA+ ATPase" evidence="1">
    <location>
        <begin position="235"/>
        <end position="484"/>
    </location>
</feature>
<sequence>MKYNINKLKTSWTRYSIVQNLDLLYDRETLISIFRPEVEKDEPVIKAFLGMYSLEIKDIPEYWFEIIKFPEEKKLFGMFSLILTHHEVIEIFKSSSNGEMGGILTIKPKNKMYTNIRSSLVESGAAKPLYRRAEDVHYSFSKIFERKEIGFLFKLLLIDRLNRISLDGDINENNYYQLVEELQLYKCFGCDSIFFKKWLENDYIDTKNETYPRIKEVKINKFYSIEEEVELDFEQSNEIYFVGENGDGKSLILMAIYLAFNKDFIFNNTNQDDTGKIRDIVADNPSLNLSGMDTNGNLEYLNSFFAYGTHRGRFSAEKYEKYGFMTLFGSEETLISPEQWIKDQALLNVNNAGVSIDLIKETLFEILDRTVNIELKGTELLFEEKNKKELKFDQLSEGFKSITIFVVDLLFRLQQVSSSNSDIFKTSAVVIVDEIDLHLHPKWKKTIVSKLRSTFDNIQFIFTTHSPTIIQGASEDAIIFKVFRNEDGITRVTDKYYRKDLNNMMLNTLVTSSLFDLESARLDEDNDNADTSDNFLMSKIYERVCAELEESKKDRKFMSDNEIDSLIDNVLSKYQND</sequence>
<dbReference type="SUPFAM" id="SSF52540">
    <property type="entry name" value="P-loop containing nucleoside triphosphate hydrolases"/>
    <property type="match status" value="1"/>
</dbReference>
<dbReference type="PATRIC" id="fig|52133.18.peg.713"/>
<evidence type="ECO:0000313" key="2">
    <source>
        <dbReference type="EMBL" id="KXZ73402.1"/>
    </source>
</evidence>
<dbReference type="InterPro" id="IPR027417">
    <property type="entry name" value="P-loop_NTPase"/>
</dbReference>
<dbReference type="PANTHER" id="PTHR43581">
    <property type="entry name" value="ATP/GTP PHOSPHATASE"/>
    <property type="match status" value="1"/>
</dbReference>
<reference evidence="2 3" key="1">
    <citation type="journal article" date="2016" name="Sci. Rep.">
        <title>Genomic and phenotypic characterization of the species Acinetobacter venetianus.</title>
        <authorList>
            <person name="Fondi M."/>
            <person name="Maida I."/>
            <person name="Perrin E."/>
            <person name="Orlandini V."/>
            <person name="La Torre L."/>
            <person name="Bosi E."/>
            <person name="Negroni A."/>
            <person name="Zanaroli G."/>
            <person name="Fava F."/>
            <person name="Decorosi F."/>
            <person name="Giovannetti L."/>
            <person name="Viti C."/>
            <person name="Vaneechoutte M."/>
            <person name="Dijkshoorn L."/>
            <person name="Fani R."/>
        </authorList>
    </citation>
    <scope>NUCLEOTIDE SEQUENCE [LARGE SCALE GENOMIC DNA]</scope>
    <source>
        <strain evidence="2 3">LUH5627</strain>
    </source>
</reference>
<dbReference type="AlphaFoldDB" id="A0A150I1Z5"/>
<dbReference type="GO" id="GO:0016887">
    <property type="term" value="F:ATP hydrolysis activity"/>
    <property type="evidence" value="ECO:0007669"/>
    <property type="project" value="InterPro"/>
</dbReference>
<dbReference type="PANTHER" id="PTHR43581:SF2">
    <property type="entry name" value="EXCINUCLEASE ATPASE SUBUNIT"/>
    <property type="match status" value="1"/>
</dbReference>
<dbReference type="Proteomes" id="UP000075680">
    <property type="component" value="Unassembled WGS sequence"/>
</dbReference>
<protein>
    <submittedName>
        <fullName evidence="2">DNA replication and repair protein RecF</fullName>
    </submittedName>
</protein>
<organism evidence="2 3">
    <name type="scientific">Acinetobacter venetianus</name>
    <dbReference type="NCBI Taxonomy" id="52133"/>
    <lineage>
        <taxon>Bacteria</taxon>
        <taxon>Pseudomonadati</taxon>
        <taxon>Pseudomonadota</taxon>
        <taxon>Gammaproteobacteria</taxon>
        <taxon>Moraxellales</taxon>
        <taxon>Moraxellaceae</taxon>
        <taxon>Acinetobacter</taxon>
    </lineage>
</organism>
<proteinExistence type="predicted"/>
<evidence type="ECO:0000259" key="1">
    <source>
        <dbReference type="SMART" id="SM00382"/>
    </source>
</evidence>
<comment type="caution">
    <text evidence="2">The sequence shown here is derived from an EMBL/GenBank/DDBJ whole genome shotgun (WGS) entry which is preliminary data.</text>
</comment>
<dbReference type="RefSeq" id="WP_061518168.1">
    <property type="nucleotide sequence ID" value="NZ_JRUE01000065.1"/>
</dbReference>
<dbReference type="Gene3D" id="3.40.50.300">
    <property type="entry name" value="P-loop containing nucleotide triphosphate hydrolases"/>
    <property type="match status" value="1"/>
</dbReference>
<accession>A0A150I1Z5</accession>
<dbReference type="EMBL" id="JRUE01000065">
    <property type="protein sequence ID" value="KXZ73402.1"/>
    <property type="molecule type" value="Genomic_DNA"/>
</dbReference>
<evidence type="ECO:0000313" key="3">
    <source>
        <dbReference type="Proteomes" id="UP000075680"/>
    </source>
</evidence>
<dbReference type="GO" id="GO:0005524">
    <property type="term" value="F:ATP binding"/>
    <property type="evidence" value="ECO:0007669"/>
    <property type="project" value="InterPro"/>
</dbReference>
<gene>
    <name evidence="2" type="primary">recF_1</name>
    <name evidence="2" type="ORF">AVENLUH5627_00686</name>
</gene>